<dbReference type="AlphaFoldDB" id="A0A517N998"/>
<proteinExistence type="predicted"/>
<name>A0A517N998_9BACT</name>
<sequence>MRFQGQSSIRVDLADQATTEPLAANSATDGQPELRPMELRPMAPPQTVPDRMARKFQATENWILGDRSRSAATNNPVGNCQTRSGPGPTRSSHLEVPKFQRPKSPRPNDQQSPQRNRAQWQTASREVRGARRTQFRKSSDGTTDMVQQRNGSATKRVSRSTDTAPGCLPHRETAMMSEPSASQPRWNAASRIAGAQSCRGSIVPCFGWIEKTVPDVLDRKESAPGPYPKMPVSPSFIRFRLVIS</sequence>
<dbReference type="EMBL" id="CP036525">
    <property type="protein sequence ID" value="QDT03716.1"/>
    <property type="molecule type" value="Genomic_DNA"/>
</dbReference>
<reference evidence="2 3" key="1">
    <citation type="submission" date="2019-02" db="EMBL/GenBank/DDBJ databases">
        <title>Deep-cultivation of Planctomycetes and their phenomic and genomic characterization uncovers novel biology.</title>
        <authorList>
            <person name="Wiegand S."/>
            <person name="Jogler M."/>
            <person name="Boedeker C."/>
            <person name="Pinto D."/>
            <person name="Vollmers J."/>
            <person name="Rivas-Marin E."/>
            <person name="Kohn T."/>
            <person name="Peeters S.H."/>
            <person name="Heuer A."/>
            <person name="Rast P."/>
            <person name="Oberbeckmann S."/>
            <person name="Bunk B."/>
            <person name="Jeske O."/>
            <person name="Meyerdierks A."/>
            <person name="Storesund J.E."/>
            <person name="Kallscheuer N."/>
            <person name="Luecker S."/>
            <person name="Lage O.M."/>
            <person name="Pohl T."/>
            <person name="Merkel B.J."/>
            <person name="Hornburger P."/>
            <person name="Mueller R.-W."/>
            <person name="Bruemmer F."/>
            <person name="Labrenz M."/>
            <person name="Spormann A.M."/>
            <person name="Op den Camp H."/>
            <person name="Overmann J."/>
            <person name="Amann R."/>
            <person name="Jetten M.S.M."/>
            <person name="Mascher T."/>
            <person name="Medema M.H."/>
            <person name="Devos D.P."/>
            <person name="Kaster A.-K."/>
            <person name="Ovreas L."/>
            <person name="Rohde M."/>
            <person name="Galperin M.Y."/>
            <person name="Jogler C."/>
        </authorList>
    </citation>
    <scope>NUCLEOTIDE SEQUENCE [LARGE SCALE GENOMIC DNA]</scope>
    <source>
        <strain evidence="2 3">K22_7</strain>
    </source>
</reference>
<accession>A0A517N998</accession>
<feature type="compositionally biased region" description="Polar residues" evidence="1">
    <location>
        <begin position="107"/>
        <end position="124"/>
    </location>
</feature>
<keyword evidence="3" id="KW-1185">Reference proteome</keyword>
<feature type="region of interest" description="Disordered" evidence="1">
    <location>
        <begin position="1"/>
        <end position="181"/>
    </location>
</feature>
<dbReference type="KEGG" id="rlc:K227x_21010"/>
<feature type="compositionally biased region" description="Polar residues" evidence="1">
    <location>
        <begin position="70"/>
        <end position="84"/>
    </location>
</feature>
<feature type="compositionally biased region" description="Polar residues" evidence="1">
    <location>
        <begin position="140"/>
        <end position="163"/>
    </location>
</feature>
<protein>
    <submittedName>
        <fullName evidence="2">Uncharacterized protein</fullName>
    </submittedName>
</protein>
<evidence type="ECO:0000313" key="2">
    <source>
        <dbReference type="EMBL" id="QDT03716.1"/>
    </source>
</evidence>
<organism evidence="2 3">
    <name type="scientific">Rubripirellula lacrimiformis</name>
    <dbReference type="NCBI Taxonomy" id="1930273"/>
    <lineage>
        <taxon>Bacteria</taxon>
        <taxon>Pseudomonadati</taxon>
        <taxon>Planctomycetota</taxon>
        <taxon>Planctomycetia</taxon>
        <taxon>Pirellulales</taxon>
        <taxon>Pirellulaceae</taxon>
        <taxon>Rubripirellula</taxon>
    </lineage>
</organism>
<gene>
    <name evidence="2" type="ORF">K227x_21010</name>
</gene>
<dbReference type="Proteomes" id="UP000318538">
    <property type="component" value="Chromosome"/>
</dbReference>
<evidence type="ECO:0000313" key="3">
    <source>
        <dbReference type="Proteomes" id="UP000318538"/>
    </source>
</evidence>
<evidence type="ECO:0000256" key="1">
    <source>
        <dbReference type="SAM" id="MobiDB-lite"/>
    </source>
</evidence>